<accession>A0A8C9WPT1</accession>
<dbReference type="GO" id="GO:0007165">
    <property type="term" value="P:signal transduction"/>
    <property type="evidence" value="ECO:0007669"/>
    <property type="project" value="InterPro"/>
</dbReference>
<dbReference type="PANTHER" id="PTHR15286:SF11">
    <property type="entry name" value="RAS ASSOCIATION DOMAIN-CONTAINING PROTEIN 7"/>
    <property type="match status" value="1"/>
</dbReference>
<dbReference type="InterPro" id="IPR048945">
    <property type="entry name" value="RASSF8/10_RA"/>
</dbReference>
<feature type="region of interest" description="Disordered" evidence="2">
    <location>
        <begin position="87"/>
        <end position="144"/>
    </location>
</feature>
<evidence type="ECO:0000256" key="2">
    <source>
        <dbReference type="SAM" id="MobiDB-lite"/>
    </source>
</evidence>
<feature type="domain" description="Ras-associating" evidence="3">
    <location>
        <begin position="1"/>
        <end position="82"/>
    </location>
</feature>
<feature type="coiled-coil region" evidence="1">
    <location>
        <begin position="156"/>
        <end position="262"/>
    </location>
</feature>
<name>A0A8C9WPT1_SCLFO</name>
<proteinExistence type="predicted"/>
<dbReference type="Pfam" id="PF21712">
    <property type="entry name" value="RASSF8-10_RA"/>
    <property type="match status" value="1"/>
</dbReference>
<dbReference type="InterPro" id="IPR033593">
    <property type="entry name" value="N-RASSF"/>
</dbReference>
<organism evidence="4 5">
    <name type="scientific">Scleropages formosus</name>
    <name type="common">Asian bonytongue</name>
    <name type="synonym">Osteoglossum formosum</name>
    <dbReference type="NCBI Taxonomy" id="113540"/>
    <lineage>
        <taxon>Eukaryota</taxon>
        <taxon>Metazoa</taxon>
        <taxon>Chordata</taxon>
        <taxon>Craniata</taxon>
        <taxon>Vertebrata</taxon>
        <taxon>Euteleostomi</taxon>
        <taxon>Actinopterygii</taxon>
        <taxon>Neopterygii</taxon>
        <taxon>Teleostei</taxon>
        <taxon>Osteoglossocephala</taxon>
        <taxon>Osteoglossomorpha</taxon>
        <taxon>Osteoglossiformes</taxon>
        <taxon>Osteoglossidae</taxon>
        <taxon>Scleropages</taxon>
    </lineage>
</organism>
<keyword evidence="5" id="KW-1185">Reference proteome</keyword>
<dbReference type="InterPro" id="IPR000159">
    <property type="entry name" value="RA_dom"/>
</dbReference>
<dbReference type="PANTHER" id="PTHR15286">
    <property type="entry name" value="RAS-ASSOCIATING DOMAIN CONTAINING PROTEIN"/>
    <property type="match status" value="1"/>
</dbReference>
<evidence type="ECO:0000259" key="3">
    <source>
        <dbReference type="PROSITE" id="PS50200"/>
    </source>
</evidence>
<dbReference type="AlphaFoldDB" id="A0A8C9WPT1"/>
<feature type="compositionally biased region" description="Basic and acidic residues" evidence="2">
    <location>
        <begin position="350"/>
        <end position="362"/>
    </location>
</feature>
<evidence type="ECO:0000256" key="1">
    <source>
        <dbReference type="SAM" id="Coils"/>
    </source>
</evidence>
<dbReference type="Ensembl" id="ENSSFOT00015061586.1">
    <property type="protein sequence ID" value="ENSSFOP00015076959.1"/>
    <property type="gene ID" value="ENSSFOG00015027069.1"/>
</dbReference>
<dbReference type="Proteomes" id="UP000694397">
    <property type="component" value="Chromosome 11"/>
</dbReference>
<dbReference type="SMART" id="SM00314">
    <property type="entry name" value="RA"/>
    <property type="match status" value="1"/>
</dbReference>
<evidence type="ECO:0000313" key="5">
    <source>
        <dbReference type="Proteomes" id="UP000694397"/>
    </source>
</evidence>
<protein>
    <submittedName>
        <fullName evidence="4">Ras association domain family member 7b</fullName>
    </submittedName>
</protein>
<reference evidence="4" key="3">
    <citation type="submission" date="2025-09" db="UniProtKB">
        <authorList>
            <consortium name="Ensembl"/>
        </authorList>
    </citation>
    <scope>IDENTIFICATION</scope>
</reference>
<sequence length="416" mass="47137">MELKVWVDGVARVVCGLSEETSCQDVVITLAQAIGQTGRYVLVQKLRDRERQLLANERLLDSMTKLGQNASEIQFFLRRVGSENQEGPVLDKGLALPKQPETENTKRKEIKKSLTFNLGPSSTPTIRPKQKSKVPRGSEEQRMPHHLPTCSVDLSKEELFQQVVQQQARLQTLEAQLEALEQEVDVWEQVPTLIPEPQEDKLEAKLEAKLKKNLRTEEDQELAMQKRLGELQQMLESYERKLQDLTAHSGELEIQLENIRRQSQTPYSGLEESLGTVKDELQNQLLHGAELEDSLMEVEQAAKSTEALLQAKTEEMEELNKELRQCDLQQFIQQTGTLPGQSHTQTHPVEQPEHPEHPEQPEQTKLTQLLPSRCNNGSGMCRVNLPPRSAARQLLGNPRNLLNPIISSLNPEGVYV</sequence>
<reference evidence="4" key="2">
    <citation type="submission" date="2025-08" db="UniProtKB">
        <authorList>
            <consortium name="Ensembl"/>
        </authorList>
    </citation>
    <scope>IDENTIFICATION</scope>
</reference>
<dbReference type="SUPFAM" id="SSF54236">
    <property type="entry name" value="Ubiquitin-like"/>
    <property type="match status" value="1"/>
</dbReference>
<evidence type="ECO:0000313" key="4">
    <source>
        <dbReference type="Ensembl" id="ENSSFOP00015076959.1"/>
    </source>
</evidence>
<dbReference type="GeneTree" id="ENSGT00950000182839"/>
<keyword evidence="1" id="KW-0175">Coiled coil</keyword>
<reference evidence="4 5" key="1">
    <citation type="submission" date="2019-04" db="EMBL/GenBank/DDBJ databases">
        <authorList>
            <consortium name="Wellcome Sanger Institute Data Sharing"/>
        </authorList>
    </citation>
    <scope>NUCLEOTIDE SEQUENCE [LARGE SCALE GENOMIC DNA]</scope>
</reference>
<gene>
    <name evidence="4" type="primary">rassf7b</name>
</gene>
<feature type="coiled-coil region" evidence="1">
    <location>
        <begin position="295"/>
        <end position="329"/>
    </location>
</feature>
<dbReference type="PROSITE" id="PS50200">
    <property type="entry name" value="RA"/>
    <property type="match status" value="1"/>
</dbReference>
<dbReference type="Gene3D" id="3.10.20.90">
    <property type="entry name" value="Phosphatidylinositol 3-kinase Catalytic Subunit, Chain A, domain 1"/>
    <property type="match status" value="1"/>
</dbReference>
<dbReference type="InterPro" id="IPR029071">
    <property type="entry name" value="Ubiquitin-like_domsf"/>
</dbReference>
<feature type="compositionally biased region" description="Polar residues" evidence="2">
    <location>
        <begin position="114"/>
        <end position="125"/>
    </location>
</feature>
<feature type="region of interest" description="Disordered" evidence="2">
    <location>
        <begin position="338"/>
        <end position="364"/>
    </location>
</feature>